<dbReference type="InterPro" id="IPR035906">
    <property type="entry name" value="MetI-like_sf"/>
</dbReference>
<dbReference type="Gene3D" id="1.10.3720.10">
    <property type="entry name" value="MetI-like"/>
    <property type="match status" value="1"/>
</dbReference>
<feature type="transmembrane region" description="Helical" evidence="5">
    <location>
        <begin position="178"/>
        <end position="198"/>
    </location>
</feature>
<dbReference type="PROSITE" id="PS50928">
    <property type="entry name" value="ABC_TM1"/>
    <property type="match status" value="1"/>
</dbReference>
<evidence type="ECO:0000256" key="4">
    <source>
        <dbReference type="ARBA" id="ARBA00023136"/>
    </source>
</evidence>
<evidence type="ECO:0000259" key="6">
    <source>
        <dbReference type="PROSITE" id="PS50928"/>
    </source>
</evidence>
<name>A0A2M7GY60_9BACT</name>
<dbReference type="GO" id="GO:0005886">
    <property type="term" value="C:plasma membrane"/>
    <property type="evidence" value="ECO:0007669"/>
    <property type="project" value="UniProtKB-SubCell"/>
</dbReference>
<comment type="caution">
    <text evidence="7">The sequence shown here is derived from an EMBL/GenBank/DDBJ whole genome shotgun (WGS) entry which is preliminary data.</text>
</comment>
<feature type="transmembrane region" description="Helical" evidence="5">
    <location>
        <begin position="113"/>
        <end position="132"/>
    </location>
</feature>
<proteinExistence type="inferred from homology"/>
<evidence type="ECO:0000256" key="3">
    <source>
        <dbReference type="ARBA" id="ARBA00022989"/>
    </source>
</evidence>
<evidence type="ECO:0000256" key="5">
    <source>
        <dbReference type="RuleBase" id="RU363032"/>
    </source>
</evidence>
<dbReference type="InterPro" id="IPR000515">
    <property type="entry name" value="MetI-like"/>
</dbReference>
<feature type="transmembrane region" description="Helical" evidence="5">
    <location>
        <begin position="210"/>
        <end position="231"/>
    </location>
</feature>
<keyword evidence="3 5" id="KW-1133">Transmembrane helix</keyword>
<dbReference type="SUPFAM" id="SSF161098">
    <property type="entry name" value="MetI-like"/>
    <property type="match status" value="1"/>
</dbReference>
<dbReference type="InterPro" id="IPR025966">
    <property type="entry name" value="OppC_N"/>
</dbReference>
<dbReference type="EMBL" id="PFFY01000221">
    <property type="protein sequence ID" value="PIW33037.1"/>
    <property type="molecule type" value="Genomic_DNA"/>
</dbReference>
<dbReference type="AlphaFoldDB" id="A0A2M7GY60"/>
<gene>
    <name evidence="7" type="ORF">COW28_04780</name>
</gene>
<protein>
    <submittedName>
        <fullName evidence="7">ABC transporter permease</fullName>
    </submittedName>
</protein>
<feature type="transmembrane region" description="Helical" evidence="5">
    <location>
        <begin position="14"/>
        <end position="36"/>
    </location>
</feature>
<comment type="subcellular location">
    <subcellularLocation>
        <location evidence="5">Cell membrane</location>
        <topology evidence="5">Multi-pass membrane protein</topology>
    </subcellularLocation>
    <subcellularLocation>
        <location evidence="1">Membrane</location>
        <topology evidence="1">Multi-pass membrane protein</topology>
    </subcellularLocation>
</comment>
<reference evidence="8" key="1">
    <citation type="submission" date="2017-09" db="EMBL/GenBank/DDBJ databases">
        <title>Depth-based differentiation of microbial function through sediment-hosted aquifers and enrichment of novel symbionts in the deep terrestrial subsurface.</title>
        <authorList>
            <person name="Probst A.J."/>
            <person name="Ladd B."/>
            <person name="Jarett J.K."/>
            <person name="Geller-Mcgrath D.E."/>
            <person name="Sieber C.M.K."/>
            <person name="Emerson J.B."/>
            <person name="Anantharaman K."/>
            <person name="Thomas B.C."/>
            <person name="Malmstrom R."/>
            <person name="Stieglmeier M."/>
            <person name="Klingl A."/>
            <person name="Woyke T."/>
            <person name="Ryan C.M."/>
            <person name="Banfield J.F."/>
        </authorList>
    </citation>
    <scope>NUCLEOTIDE SEQUENCE [LARGE SCALE GENOMIC DNA]</scope>
</reference>
<accession>A0A2M7GY60</accession>
<feature type="domain" description="ABC transmembrane type-1" evidence="6">
    <location>
        <begin position="143"/>
        <end position="340"/>
    </location>
</feature>
<feature type="transmembrane region" description="Helical" evidence="5">
    <location>
        <begin position="315"/>
        <end position="340"/>
    </location>
</feature>
<keyword evidence="2 5" id="KW-0812">Transmembrane</keyword>
<organism evidence="7 8">
    <name type="scientific">bacterium (Candidatus Ratteibacteria) CG15_BIG_FIL_POST_REV_8_21_14_020_41_12</name>
    <dbReference type="NCBI Taxonomy" id="2014291"/>
    <lineage>
        <taxon>Bacteria</taxon>
        <taxon>Candidatus Ratteibacteria</taxon>
    </lineage>
</organism>
<dbReference type="PANTHER" id="PTHR43839:SF1">
    <property type="entry name" value="OPPC IN A BINDING PROTEIN-DEPENDENT TRANSPORT SYSTEM"/>
    <property type="match status" value="1"/>
</dbReference>
<sequence length="352" mass="39646">MKEVLRRLRQRNKLAYFSLVALLFLYLIAIFADFIAPYPYDLQNREFSYCPPTRIHFREINGGFHLRPFVYKYHLKDPVSRKYEEDKSEVYFIRLFLRGTKHKLFGVIPSRDYLFGVGAPATLYLFGADLYGRDTFSRILQGARVSLSIGIIGVSISFFLGLLIGGISGYFGGKLDTFLMRMAELMMVFPGFYLMLALRATFPTTLSSVQVYLMIVIILSLIGWASLARVIRGMVLSLREEDYVLAAKAIGASNLRLIVRHILPNTLSYTITAATLSIPGYILGESALSLLGLGIQEPQSSWGNMLAAAIGNLQVISHFPWVLIPGLFIFISVMAFNFLGDGLRDVFDPKTW</sequence>
<dbReference type="CDD" id="cd06261">
    <property type="entry name" value="TM_PBP2"/>
    <property type="match status" value="1"/>
</dbReference>
<feature type="transmembrane region" description="Helical" evidence="5">
    <location>
        <begin position="144"/>
        <end position="172"/>
    </location>
</feature>
<evidence type="ECO:0000313" key="7">
    <source>
        <dbReference type="EMBL" id="PIW33037.1"/>
    </source>
</evidence>
<evidence type="ECO:0000256" key="1">
    <source>
        <dbReference type="ARBA" id="ARBA00004141"/>
    </source>
</evidence>
<dbReference type="Pfam" id="PF12911">
    <property type="entry name" value="OppC_N"/>
    <property type="match status" value="1"/>
</dbReference>
<comment type="similarity">
    <text evidence="5">Belongs to the binding-protein-dependent transport system permease family.</text>
</comment>
<dbReference type="Pfam" id="PF00528">
    <property type="entry name" value="BPD_transp_1"/>
    <property type="match status" value="1"/>
</dbReference>
<dbReference type="PANTHER" id="PTHR43839">
    <property type="entry name" value="OPPC IN A BINDING PROTEIN-DEPENDENT TRANSPORT SYSTEM"/>
    <property type="match status" value="1"/>
</dbReference>
<keyword evidence="5" id="KW-0813">Transport</keyword>
<dbReference type="GO" id="GO:0055085">
    <property type="term" value="P:transmembrane transport"/>
    <property type="evidence" value="ECO:0007669"/>
    <property type="project" value="InterPro"/>
</dbReference>
<dbReference type="Proteomes" id="UP000230025">
    <property type="component" value="Unassembled WGS sequence"/>
</dbReference>
<evidence type="ECO:0000313" key="8">
    <source>
        <dbReference type="Proteomes" id="UP000230025"/>
    </source>
</evidence>
<evidence type="ECO:0000256" key="2">
    <source>
        <dbReference type="ARBA" id="ARBA00022692"/>
    </source>
</evidence>
<feature type="transmembrane region" description="Helical" evidence="5">
    <location>
        <begin position="271"/>
        <end position="295"/>
    </location>
</feature>
<keyword evidence="4 5" id="KW-0472">Membrane</keyword>